<dbReference type="OrthoDB" id="5342360at2759"/>
<feature type="compositionally biased region" description="Acidic residues" evidence="2">
    <location>
        <begin position="947"/>
        <end position="956"/>
    </location>
</feature>
<feature type="region of interest" description="Disordered" evidence="2">
    <location>
        <begin position="1053"/>
        <end position="1203"/>
    </location>
</feature>
<feature type="region of interest" description="Disordered" evidence="2">
    <location>
        <begin position="502"/>
        <end position="536"/>
    </location>
</feature>
<feature type="compositionally biased region" description="Polar residues" evidence="2">
    <location>
        <begin position="380"/>
        <end position="412"/>
    </location>
</feature>
<feature type="compositionally biased region" description="Basic and acidic residues" evidence="2">
    <location>
        <begin position="881"/>
        <end position="894"/>
    </location>
</feature>
<feature type="compositionally biased region" description="Polar residues" evidence="2">
    <location>
        <begin position="794"/>
        <end position="805"/>
    </location>
</feature>
<feature type="compositionally biased region" description="Low complexity" evidence="2">
    <location>
        <begin position="1060"/>
        <end position="1072"/>
    </location>
</feature>
<feature type="coiled-coil region" evidence="1">
    <location>
        <begin position="9"/>
        <end position="36"/>
    </location>
</feature>
<evidence type="ECO:0000313" key="3">
    <source>
        <dbReference type="EMBL" id="RVD86291.1"/>
    </source>
</evidence>
<feature type="compositionally biased region" description="Polar residues" evidence="2">
    <location>
        <begin position="924"/>
        <end position="946"/>
    </location>
</feature>
<feature type="compositionally biased region" description="Basic and acidic residues" evidence="2">
    <location>
        <begin position="705"/>
        <end position="714"/>
    </location>
</feature>
<evidence type="ECO:0000256" key="2">
    <source>
        <dbReference type="SAM" id="MobiDB-lite"/>
    </source>
</evidence>
<feature type="compositionally biased region" description="Polar residues" evidence="2">
    <location>
        <begin position="899"/>
        <end position="915"/>
    </location>
</feature>
<accession>A0A437A4Z0</accession>
<keyword evidence="4" id="KW-1185">Reference proteome</keyword>
<dbReference type="VEuPathDB" id="FungiDB:DFL_004575"/>
<feature type="compositionally biased region" description="Basic and acidic residues" evidence="2">
    <location>
        <begin position="834"/>
        <end position="853"/>
    </location>
</feature>
<reference evidence="3 4" key="1">
    <citation type="submission" date="2019-01" db="EMBL/GenBank/DDBJ databases">
        <title>Intercellular communication is required for trap formation in the nematode-trapping fungus Duddingtonia flagrans.</title>
        <authorList>
            <person name="Youssar L."/>
            <person name="Wernet V."/>
            <person name="Hensel N."/>
            <person name="Hildebrandt H.-G."/>
            <person name="Fischer R."/>
        </authorList>
    </citation>
    <scope>NUCLEOTIDE SEQUENCE [LARGE SCALE GENOMIC DNA]</scope>
    <source>
        <strain evidence="3 4">CBS H-5679</strain>
    </source>
</reference>
<feature type="region of interest" description="Disordered" evidence="2">
    <location>
        <begin position="576"/>
        <end position="818"/>
    </location>
</feature>
<dbReference type="EMBL" id="SAEB01000006">
    <property type="protein sequence ID" value="RVD86291.1"/>
    <property type="molecule type" value="Genomic_DNA"/>
</dbReference>
<keyword evidence="1" id="KW-0175">Coiled coil</keyword>
<name>A0A437A4Z0_ARTFL</name>
<protein>
    <submittedName>
        <fullName evidence="3">Uncharacterized protein</fullName>
    </submittedName>
</protein>
<dbReference type="AlphaFoldDB" id="A0A437A4Z0"/>
<organism evidence="3 4">
    <name type="scientific">Arthrobotrys flagrans</name>
    <name type="common">Nematode-trapping fungus</name>
    <name type="synonym">Trichothecium flagrans</name>
    <dbReference type="NCBI Taxonomy" id="97331"/>
    <lineage>
        <taxon>Eukaryota</taxon>
        <taxon>Fungi</taxon>
        <taxon>Dikarya</taxon>
        <taxon>Ascomycota</taxon>
        <taxon>Pezizomycotina</taxon>
        <taxon>Orbiliomycetes</taxon>
        <taxon>Orbiliales</taxon>
        <taxon>Orbiliaceae</taxon>
        <taxon>Arthrobotrys</taxon>
    </lineage>
</organism>
<feature type="compositionally biased region" description="Acidic residues" evidence="2">
    <location>
        <begin position="1087"/>
        <end position="1132"/>
    </location>
</feature>
<dbReference type="GeneID" id="93586886"/>
<feature type="compositionally biased region" description="Polar residues" evidence="2">
    <location>
        <begin position="718"/>
        <end position="737"/>
    </location>
</feature>
<comment type="caution">
    <text evidence="3">The sequence shown here is derived from an EMBL/GenBank/DDBJ whole genome shotgun (WGS) entry which is preliminary data.</text>
</comment>
<evidence type="ECO:0000313" key="4">
    <source>
        <dbReference type="Proteomes" id="UP000283090"/>
    </source>
</evidence>
<proteinExistence type="predicted"/>
<dbReference type="RefSeq" id="XP_067491835.1">
    <property type="nucleotide sequence ID" value="XM_067633691.1"/>
</dbReference>
<feature type="compositionally biased region" description="Polar residues" evidence="2">
    <location>
        <begin position="1158"/>
        <end position="1172"/>
    </location>
</feature>
<feature type="region of interest" description="Disordered" evidence="2">
    <location>
        <begin position="376"/>
        <end position="431"/>
    </location>
</feature>
<sequence>MTLLHEWIEPDLEAELQRLEEISQQFRKQRNSAQTNRSREILKYSKLKAAAKAEYQTQLRADPKSKPILESIPKSEHCKLPYDNTLVAPIDWTPPRHIRSPLRETKHYVQIVQTTSEVVPGQPFNAIVTDGHVSIPALFKLCNGWTTSLPLVKTGAVFSIRRYFFRFPGSCSKSWGEGLTRNDQLSLARSNKRRPKRPKTLKYPSIAASIGSYRWENNFLPADGLLLEIDISKLIPTKAPCPETPPPSIEDNWKLMDIVDQFPVLPIRIPGLDLWRTEIIEEVARMWYGEIAWYRFSQSISPSEFWKLPSIKATFLQRLQIDDKIKIAVRRARTSVFESMYRAEGPIGRLYEIRQAYRDLQSLLKDKSQAPILRIPGTNRPLQNQNYSPTQEGPRTDFQSQGAMTSTPQFATQFPPARLPSGARHRKEARNNMDLEKRIARFRYDLDPVECENFSEIIRTLYARAREGDFETEGDVSLIYRHISDFYATKILTKVEITRVKPQASVARSSRPAEVKRKESIQKSKRPAERPRTEASCKEATAIIPPPRVLDLSGREKLQAALTKIKKQEAIEAARKASGSPVATPGIQSYSHGSVVAPTSHREIPEDKSYSKLTKKTSSKSLRSQGNVETPVARASTPVPLAGEPMEGITMHTGSQHQEPSNGLPSKMGRLNTRRSMPTSLKEHRARFGVKSTQDVSSTKHKAHDRLPHPEPVVDHSPQISTPPLASTSPIVLTSPSPRKRALKLPLKSTGEALTRKASLQSAPKPSTPDTGRSAPAPIEKKKPPAVVKADIGSTVTSHPETQGPSRPDTEMAEPPQPEDFLTRLNKMLQLIQNEKDQDKVLPERTRVPEDQAKVLSKHTALWPPPKKELQRHLRAIPNLEPKDNGARTCRFPEDFEPYNSTIETATQPGTQSSQKWEKEADSGTDNQSENPAPSEQHVFTLTNQPAEEDDSDDVPVEGWEATPRSQLIDPFETSDADSILNGNPPPASAMQTPEVSEHERTPKKVKSAVVKANTPVNPLRRAVAEKYTPPVKRAVGVPMRTSSPVEDDFVAYKYEKPSTMTTATTTTIQGTRDSDDEMVMEGPQIGEEEGGEEEDEEADEEADEEEGEDAEDDEEEYDDEEEEEEEEEESEVQVLQTQSSPHPRHQTPRFRDPQPDQVVQVTPRVTPSSQLEHPGAPRSSPNVSKRKADQISISPVKAGSAVSPMIRGPKVLKIERAEEIGETFMKRANAAIASSKEGVRQDLNISQADLAKGKAGNRGTFRARLYL</sequence>
<evidence type="ECO:0000256" key="1">
    <source>
        <dbReference type="SAM" id="Coils"/>
    </source>
</evidence>
<feature type="compositionally biased region" description="Polar residues" evidence="2">
    <location>
        <begin position="758"/>
        <end position="771"/>
    </location>
</feature>
<feature type="compositionally biased region" description="Basic and acidic residues" evidence="2">
    <location>
        <begin position="511"/>
        <end position="536"/>
    </location>
</feature>
<dbReference type="Proteomes" id="UP000283090">
    <property type="component" value="Unassembled WGS sequence"/>
</dbReference>
<feature type="region of interest" description="Disordered" evidence="2">
    <location>
        <begin position="834"/>
        <end position="1006"/>
    </location>
</feature>
<gene>
    <name evidence="3" type="ORF">DFL_004575</name>
</gene>
<feature type="compositionally biased region" description="Basic and acidic residues" evidence="2">
    <location>
        <begin position="600"/>
        <end position="610"/>
    </location>
</feature>
<feature type="compositionally biased region" description="Polar residues" evidence="2">
    <location>
        <begin position="652"/>
        <end position="664"/>
    </location>
</feature>